<dbReference type="InterPro" id="IPR036249">
    <property type="entry name" value="Thioredoxin-like_sf"/>
</dbReference>
<protein>
    <submittedName>
        <fullName evidence="3">5-adenylylsulfate reductase-like 5</fullName>
    </submittedName>
</protein>
<accession>A0AAD7VHY6</accession>
<feature type="chain" id="PRO_5042093595" evidence="1">
    <location>
        <begin position="28"/>
        <end position="226"/>
    </location>
</feature>
<name>A0AAD7VHY6_QUISA</name>
<dbReference type="KEGG" id="qsa:O6P43_006175"/>
<keyword evidence="4" id="KW-1185">Reference proteome</keyword>
<evidence type="ECO:0000313" key="4">
    <source>
        <dbReference type="Proteomes" id="UP001163823"/>
    </source>
</evidence>
<dbReference type="EMBL" id="JARAOO010000003">
    <property type="protein sequence ID" value="KAJ7976388.1"/>
    <property type="molecule type" value="Genomic_DNA"/>
</dbReference>
<keyword evidence="1" id="KW-0732">Signal</keyword>
<feature type="domain" description="Thioredoxin" evidence="2">
    <location>
        <begin position="44"/>
        <end position="162"/>
    </location>
</feature>
<proteinExistence type="predicted"/>
<dbReference type="PROSITE" id="PS51352">
    <property type="entry name" value="THIOREDOXIN_2"/>
    <property type="match status" value="1"/>
</dbReference>
<dbReference type="Proteomes" id="UP001163823">
    <property type="component" value="Chromosome 3"/>
</dbReference>
<dbReference type="SUPFAM" id="SSF52833">
    <property type="entry name" value="Thioredoxin-like"/>
    <property type="match status" value="1"/>
</dbReference>
<evidence type="ECO:0000259" key="2">
    <source>
        <dbReference type="PROSITE" id="PS51352"/>
    </source>
</evidence>
<reference evidence="3" key="1">
    <citation type="journal article" date="2023" name="Science">
        <title>Elucidation of the pathway for biosynthesis of saponin adjuvants from the soapbark tree.</title>
        <authorList>
            <person name="Reed J."/>
            <person name="Orme A."/>
            <person name="El-Demerdash A."/>
            <person name="Owen C."/>
            <person name="Martin L.B.B."/>
            <person name="Misra R.C."/>
            <person name="Kikuchi S."/>
            <person name="Rejzek M."/>
            <person name="Martin A.C."/>
            <person name="Harkess A."/>
            <person name="Leebens-Mack J."/>
            <person name="Louveau T."/>
            <person name="Stephenson M.J."/>
            <person name="Osbourn A."/>
        </authorList>
    </citation>
    <scope>NUCLEOTIDE SEQUENCE</scope>
    <source>
        <strain evidence="3">S10</strain>
    </source>
</reference>
<dbReference type="Pfam" id="PF00085">
    <property type="entry name" value="Thioredoxin"/>
    <property type="match status" value="1"/>
</dbReference>
<evidence type="ECO:0000256" key="1">
    <source>
        <dbReference type="SAM" id="SignalP"/>
    </source>
</evidence>
<comment type="caution">
    <text evidence="3">The sequence shown here is derived from an EMBL/GenBank/DDBJ whole genome shotgun (WGS) entry which is preliminary data.</text>
</comment>
<sequence>MSSSSSMAAFVLFLYMVALSSLQSVSSSSSSMCHPDTTLFIFSLQSQCPLSIFPHPPLQVNGNFIEKALTSIKGPGYTSVLFYASWCPFSPSMHSTFETLGSMFPQVEHLAVDQSSALPSVFSRYGIHSVPSILLVNQTSKMRYHGPKNLLSLVQFYRRTAGLEPIQYFREDQQNILCSNEKSILHSLNSSSLTEISKTEPYLVFSISFLCFRVLLTCISRDIISF</sequence>
<feature type="signal peptide" evidence="1">
    <location>
        <begin position="1"/>
        <end position="27"/>
    </location>
</feature>
<dbReference type="Gene3D" id="3.40.30.10">
    <property type="entry name" value="Glutaredoxin"/>
    <property type="match status" value="1"/>
</dbReference>
<dbReference type="InterPro" id="IPR044794">
    <property type="entry name" value="APRL5/7"/>
</dbReference>
<dbReference type="AlphaFoldDB" id="A0AAD7VHY6"/>
<dbReference type="PANTHER" id="PTHR47126">
    <property type="entry name" value="5'-ADENYLYLSULFATE REDUCTASE-LIKE 7"/>
    <property type="match status" value="1"/>
</dbReference>
<evidence type="ECO:0000313" key="3">
    <source>
        <dbReference type="EMBL" id="KAJ7976388.1"/>
    </source>
</evidence>
<dbReference type="InterPro" id="IPR013766">
    <property type="entry name" value="Thioredoxin_domain"/>
</dbReference>
<dbReference type="PANTHER" id="PTHR47126:SF3">
    <property type="entry name" value="5'-ADENYLYLSULFATE REDUCTASE-LIKE 5"/>
    <property type="match status" value="1"/>
</dbReference>
<gene>
    <name evidence="3" type="ORF">O6P43_006175</name>
</gene>
<organism evidence="3 4">
    <name type="scientific">Quillaja saponaria</name>
    <name type="common">Soap bark tree</name>
    <dbReference type="NCBI Taxonomy" id="32244"/>
    <lineage>
        <taxon>Eukaryota</taxon>
        <taxon>Viridiplantae</taxon>
        <taxon>Streptophyta</taxon>
        <taxon>Embryophyta</taxon>
        <taxon>Tracheophyta</taxon>
        <taxon>Spermatophyta</taxon>
        <taxon>Magnoliopsida</taxon>
        <taxon>eudicotyledons</taxon>
        <taxon>Gunneridae</taxon>
        <taxon>Pentapetalae</taxon>
        <taxon>rosids</taxon>
        <taxon>fabids</taxon>
        <taxon>Fabales</taxon>
        <taxon>Quillajaceae</taxon>
        <taxon>Quillaja</taxon>
    </lineage>
</organism>